<dbReference type="FunFam" id="1.10.300.10:FF:000001">
    <property type="entry name" value="Adenylosuccinate synthetase"/>
    <property type="match status" value="1"/>
</dbReference>
<dbReference type="FunFam" id="3.90.170.10:FF:000001">
    <property type="entry name" value="Adenylosuccinate synthetase"/>
    <property type="match status" value="1"/>
</dbReference>
<dbReference type="Gene3D" id="3.90.170.10">
    <property type="entry name" value="Adenylosuccinate Synthetase, subunit A, domain 3"/>
    <property type="match status" value="1"/>
</dbReference>
<dbReference type="PROSITE" id="PS00513">
    <property type="entry name" value="ADENYLOSUCCIN_SYN_2"/>
    <property type="match status" value="1"/>
</dbReference>
<evidence type="ECO:0000256" key="1">
    <source>
        <dbReference type="ARBA" id="ARBA00011738"/>
    </source>
</evidence>
<keyword evidence="3 8" id="KW-0479">Metal-binding</keyword>
<protein>
    <recommendedName>
        <fullName evidence="8 10">Adenylosuccinate synthetase</fullName>
        <shortName evidence="8">AMPSase</shortName>
        <shortName evidence="8">AdSS</shortName>
        <ecNumber evidence="8 10">6.3.4.4</ecNumber>
    </recommendedName>
    <alternativeName>
        <fullName evidence="8">IMP--aspartate ligase</fullName>
    </alternativeName>
</protein>
<evidence type="ECO:0000256" key="4">
    <source>
        <dbReference type="ARBA" id="ARBA00022741"/>
    </source>
</evidence>
<reference evidence="11 12" key="1">
    <citation type="journal article" date="2011" name="J. Bacteriol.">
        <title>Genome sequence of Helicobacter bizzozeronii strain CIII-1, an isolate from human gastric mucosa.</title>
        <authorList>
            <person name="Schott T."/>
            <person name="Rossi M."/>
            <person name="Hanninen M.L."/>
        </authorList>
    </citation>
    <scope>NUCLEOTIDE SEQUENCE [LARGE SCALE GENOMIC DNA]</scope>
    <source>
        <strain evidence="11 12">CIII-1</strain>
    </source>
</reference>
<feature type="binding site" description="in other chain" evidence="8">
    <location>
        <position position="212"/>
    </location>
    <ligand>
        <name>IMP</name>
        <dbReference type="ChEBI" id="CHEBI:58053"/>
        <note>ligand shared between dimeric partners</note>
    </ligand>
</feature>
<comment type="pathway">
    <text evidence="8 10">Purine metabolism; AMP biosynthesis via de novo pathway; AMP from IMP: step 1/2.</text>
</comment>
<feature type="binding site" description="in other chain" evidence="8">
    <location>
        <begin position="12"/>
        <end position="15"/>
    </location>
    <ligand>
        <name>IMP</name>
        <dbReference type="ChEBI" id="CHEBI:58053"/>
        <note>ligand shared between dimeric partners</note>
    </ligand>
</feature>
<dbReference type="HOGENOM" id="CLU_029848_0_0_7"/>
<proteinExistence type="inferred from homology"/>
<gene>
    <name evidence="8" type="primary">purA</name>
    <name evidence="11" type="ordered locus">HBZC1_03470</name>
</gene>
<dbReference type="PROSITE" id="PS01266">
    <property type="entry name" value="ADENYLOSUCCIN_SYN_1"/>
    <property type="match status" value="1"/>
</dbReference>
<sequence length="409" mass="44722">MADIVLGVQWGDEGKGKLVDHLAQNYDFVVRFQGGHNAGHTIVANGQTHALHLIPSGVLYPHCKIVIGNGVVIALDALIKEMQPFGDLKGRLFVSDRAHLILPYHQVLDINHEQNPKRAIGTTQKGIGPAYQDKIARVGLRVGDLRSPKLLKEKLAFHLSSMPDKQNIPSMQSLEQYIDTYAPPILPYITDTTTLLWEATKAHQRILLEGAQGSMLDIDFGTYPYVTSSTTIAPGACSGSGLSIKDINQIIGVAKAYCTRVGNGPFPSEDLGAVGAYLRQKGHEFGTTTARARRCGYFDALGVKYACRLNGCTQLALMKLDVLDGLEEVLVGVGYEKEGQEITHVPSNLEGITPLYQKFKGWESTAGARKFADLPKEAQEYILALEDFIGVPIKIISTSPKREDMILRS</sequence>
<dbReference type="KEGG" id="hbi:HBZC1_03470"/>
<keyword evidence="5 8" id="KW-0658">Purine biosynthesis</keyword>
<dbReference type="GO" id="GO:0005737">
    <property type="term" value="C:cytoplasm"/>
    <property type="evidence" value="ECO:0007669"/>
    <property type="project" value="UniProtKB-SubCell"/>
</dbReference>
<dbReference type="GO" id="GO:0044208">
    <property type="term" value="P:'de novo' AMP biosynthetic process"/>
    <property type="evidence" value="ECO:0007669"/>
    <property type="project" value="UniProtKB-UniRule"/>
</dbReference>
<dbReference type="GO" id="GO:0000287">
    <property type="term" value="F:magnesium ion binding"/>
    <property type="evidence" value="ECO:0007669"/>
    <property type="project" value="UniProtKB-UniRule"/>
</dbReference>
<feature type="binding site" evidence="8">
    <location>
        <position position="293"/>
    </location>
    <ligand>
        <name>GTP</name>
        <dbReference type="ChEBI" id="CHEBI:37565"/>
    </ligand>
</feature>
<dbReference type="PANTHER" id="PTHR11846">
    <property type="entry name" value="ADENYLOSUCCINATE SYNTHETASE"/>
    <property type="match status" value="1"/>
</dbReference>
<dbReference type="SUPFAM" id="SSF52540">
    <property type="entry name" value="P-loop containing nucleoside triphosphate hydrolases"/>
    <property type="match status" value="1"/>
</dbReference>
<dbReference type="InterPro" id="IPR042110">
    <property type="entry name" value="Adenylosuccinate_synth_dom2"/>
</dbReference>
<comment type="cofactor">
    <cofactor evidence="8">
        <name>Mg(2+)</name>
        <dbReference type="ChEBI" id="CHEBI:18420"/>
    </cofactor>
    <text evidence="8">Binds 1 Mg(2+) ion per subunit.</text>
</comment>
<dbReference type="CDD" id="cd03108">
    <property type="entry name" value="AdSS"/>
    <property type="match status" value="1"/>
</dbReference>
<keyword evidence="4 8" id="KW-0547">Nucleotide-binding</keyword>
<feature type="binding site" description="in other chain" evidence="8">
    <location>
        <position position="291"/>
    </location>
    <ligand>
        <name>IMP</name>
        <dbReference type="ChEBI" id="CHEBI:58053"/>
        <note>ligand shared between dimeric partners</note>
    </ligand>
</feature>
<dbReference type="GO" id="GO:0046040">
    <property type="term" value="P:IMP metabolic process"/>
    <property type="evidence" value="ECO:0007669"/>
    <property type="project" value="TreeGrafter"/>
</dbReference>
<dbReference type="Gene3D" id="1.10.300.10">
    <property type="entry name" value="Adenylosuccinate Synthetase, subunit A, domain 2"/>
    <property type="match status" value="1"/>
</dbReference>
<feature type="binding site" description="in other chain" evidence="8">
    <location>
        <position position="227"/>
    </location>
    <ligand>
        <name>IMP</name>
        <dbReference type="ChEBI" id="CHEBI:58053"/>
        <note>ligand shared between dimeric partners</note>
    </ligand>
</feature>
<feature type="binding site" description="in other chain" evidence="8">
    <location>
        <begin position="37"/>
        <end position="40"/>
    </location>
    <ligand>
        <name>IMP</name>
        <dbReference type="ChEBI" id="CHEBI:58053"/>
        <note>ligand shared between dimeric partners</note>
    </ligand>
</feature>
<feature type="binding site" evidence="8">
    <location>
        <begin position="397"/>
        <end position="399"/>
    </location>
    <ligand>
        <name>GTP</name>
        <dbReference type="ChEBI" id="CHEBI:37565"/>
    </ligand>
</feature>
<dbReference type="InterPro" id="IPR018220">
    <property type="entry name" value="Adenylosuccin_syn_GTP-bd"/>
</dbReference>
<keyword evidence="2 8" id="KW-0436">Ligase</keyword>
<feature type="binding site" evidence="8">
    <location>
        <position position="137"/>
    </location>
    <ligand>
        <name>IMP</name>
        <dbReference type="ChEBI" id="CHEBI:58053"/>
        <note>ligand shared between dimeric partners</note>
    </ligand>
</feature>
<comment type="subunit">
    <text evidence="1 8">Homodimer.</text>
</comment>
<dbReference type="GO" id="GO:0004019">
    <property type="term" value="F:adenylosuccinate synthase activity"/>
    <property type="evidence" value="ECO:0007669"/>
    <property type="project" value="UniProtKB-UniRule"/>
</dbReference>
<dbReference type="GO" id="GO:0005525">
    <property type="term" value="F:GTP binding"/>
    <property type="evidence" value="ECO:0007669"/>
    <property type="project" value="UniProtKB-UniRule"/>
</dbReference>
<feature type="binding site" evidence="8">
    <location>
        <begin position="287"/>
        <end position="293"/>
    </location>
    <ligand>
        <name>substrate</name>
    </ligand>
</feature>
<dbReference type="eggNOG" id="COG0104">
    <property type="taxonomic scope" value="Bacteria"/>
</dbReference>
<keyword evidence="7 8" id="KW-0342">GTP-binding</keyword>
<dbReference type="InterPro" id="IPR042111">
    <property type="entry name" value="Adenylosuccinate_synth_dom3"/>
</dbReference>
<feature type="binding site" evidence="8">
    <location>
        <begin position="11"/>
        <end position="17"/>
    </location>
    <ligand>
        <name>GTP</name>
        <dbReference type="ChEBI" id="CHEBI:37565"/>
    </ligand>
</feature>
<feature type="binding site" description="in other chain" evidence="8">
    <location>
        <position position="123"/>
    </location>
    <ligand>
        <name>IMP</name>
        <dbReference type="ChEBI" id="CHEBI:58053"/>
        <note>ligand shared between dimeric partners</note>
    </ligand>
</feature>
<dbReference type="AlphaFoldDB" id="F8KQ13"/>
<dbReference type="InterPro" id="IPR001114">
    <property type="entry name" value="Adenylosuccinate_synthetase"/>
</dbReference>
<dbReference type="EMBL" id="FR871757">
    <property type="protein sequence ID" value="CCB79333.1"/>
    <property type="molecule type" value="Genomic_DNA"/>
</dbReference>
<evidence type="ECO:0000256" key="3">
    <source>
        <dbReference type="ARBA" id="ARBA00022723"/>
    </source>
</evidence>
<feature type="active site" evidence="9">
    <location>
        <position position="134"/>
    </location>
</feature>
<dbReference type="RefSeq" id="WP_013889826.1">
    <property type="nucleotide sequence ID" value="NC_015674.1"/>
</dbReference>
<organism evidence="11 12">
    <name type="scientific">Helicobacter bizzozeronii (strain CIII-1)</name>
    <dbReference type="NCBI Taxonomy" id="1002804"/>
    <lineage>
        <taxon>Bacteria</taxon>
        <taxon>Pseudomonadati</taxon>
        <taxon>Campylobacterota</taxon>
        <taxon>Epsilonproteobacteria</taxon>
        <taxon>Campylobacterales</taxon>
        <taxon>Helicobacteraceae</taxon>
        <taxon>Helicobacter</taxon>
    </lineage>
</organism>
<dbReference type="NCBIfam" id="TIGR00184">
    <property type="entry name" value="purA"/>
    <property type="match status" value="1"/>
</dbReference>
<dbReference type="Pfam" id="PF00709">
    <property type="entry name" value="Adenylsucc_synt"/>
    <property type="match status" value="1"/>
</dbReference>
<dbReference type="HAMAP" id="MF_00011">
    <property type="entry name" value="Adenylosucc_synth"/>
    <property type="match status" value="1"/>
</dbReference>
<feature type="active site" description="Proton donor" evidence="8">
    <location>
        <position position="40"/>
    </location>
</feature>
<name>F8KQ13_HELBC</name>
<evidence type="ECO:0000256" key="10">
    <source>
        <dbReference type="RuleBase" id="RU000520"/>
    </source>
</evidence>
<evidence type="ECO:0000256" key="9">
    <source>
        <dbReference type="PROSITE-ProRule" id="PRU10134"/>
    </source>
</evidence>
<dbReference type="UniPathway" id="UPA00075">
    <property type="reaction ID" value="UER00335"/>
</dbReference>
<evidence type="ECO:0000256" key="2">
    <source>
        <dbReference type="ARBA" id="ARBA00022598"/>
    </source>
</evidence>
<dbReference type="SMART" id="SM00788">
    <property type="entry name" value="Adenylsucc_synt"/>
    <property type="match status" value="1"/>
</dbReference>
<evidence type="ECO:0000313" key="11">
    <source>
        <dbReference type="EMBL" id="CCB79333.1"/>
    </source>
</evidence>
<feature type="binding site" evidence="8">
    <location>
        <position position="39"/>
    </location>
    <ligand>
        <name>Mg(2+)</name>
        <dbReference type="ChEBI" id="CHEBI:18420"/>
    </ligand>
</feature>
<keyword evidence="12" id="KW-1185">Reference proteome</keyword>
<comment type="function">
    <text evidence="8">Plays an important role in the de novo pathway of purine nucleotide biosynthesis. Catalyzes the first committed step in the biosynthesis of AMP from IMP.</text>
</comment>
<evidence type="ECO:0000256" key="5">
    <source>
        <dbReference type="ARBA" id="ARBA00022755"/>
    </source>
</evidence>
<dbReference type="InterPro" id="IPR033128">
    <property type="entry name" value="Adenylosuccin_syn_Lys_AS"/>
</dbReference>
<dbReference type="Gene3D" id="3.40.440.10">
    <property type="entry name" value="Adenylosuccinate Synthetase, subunit A, domain 1"/>
    <property type="match status" value="1"/>
</dbReference>
<feature type="active site" description="Proton acceptor" evidence="8">
    <location>
        <position position="12"/>
    </location>
</feature>
<dbReference type="STRING" id="1002804.HBZC1_03470"/>
<comment type="similarity">
    <text evidence="8 10">Belongs to the adenylosuccinate synthetase family.</text>
</comment>
<dbReference type="NCBIfam" id="NF002223">
    <property type="entry name" value="PRK01117.1"/>
    <property type="match status" value="1"/>
</dbReference>
<feature type="binding site" evidence="8">
    <location>
        <begin position="319"/>
        <end position="321"/>
    </location>
    <ligand>
        <name>GTP</name>
        <dbReference type="ChEBI" id="CHEBI:37565"/>
    </ligand>
</feature>
<evidence type="ECO:0000256" key="7">
    <source>
        <dbReference type="ARBA" id="ARBA00023134"/>
    </source>
</evidence>
<dbReference type="PANTHER" id="PTHR11846:SF0">
    <property type="entry name" value="ADENYLOSUCCINATE SYNTHETASE"/>
    <property type="match status" value="1"/>
</dbReference>
<comment type="subcellular location">
    <subcellularLocation>
        <location evidence="8">Cytoplasm</location>
    </subcellularLocation>
</comment>
<dbReference type="EC" id="6.3.4.4" evidence="8 10"/>
<evidence type="ECO:0000256" key="6">
    <source>
        <dbReference type="ARBA" id="ARBA00022842"/>
    </source>
</evidence>
<comment type="catalytic activity">
    <reaction evidence="8 10">
        <text>IMP + L-aspartate + GTP = N(6)-(1,2-dicarboxyethyl)-AMP + GDP + phosphate + 2 H(+)</text>
        <dbReference type="Rhea" id="RHEA:15753"/>
        <dbReference type="ChEBI" id="CHEBI:15378"/>
        <dbReference type="ChEBI" id="CHEBI:29991"/>
        <dbReference type="ChEBI" id="CHEBI:37565"/>
        <dbReference type="ChEBI" id="CHEBI:43474"/>
        <dbReference type="ChEBI" id="CHEBI:57567"/>
        <dbReference type="ChEBI" id="CHEBI:58053"/>
        <dbReference type="ChEBI" id="CHEBI:58189"/>
        <dbReference type="EC" id="6.3.4.4"/>
    </reaction>
</comment>
<evidence type="ECO:0000256" key="8">
    <source>
        <dbReference type="HAMAP-Rule" id="MF_00011"/>
    </source>
</evidence>
<keyword evidence="6 8" id="KW-0460">Magnesium</keyword>
<feature type="binding site" evidence="8">
    <location>
        <begin position="39"/>
        <end position="41"/>
    </location>
    <ligand>
        <name>GTP</name>
        <dbReference type="ChEBI" id="CHEBI:37565"/>
    </ligand>
</feature>
<keyword evidence="8" id="KW-0963">Cytoplasm</keyword>
<dbReference type="InterPro" id="IPR042109">
    <property type="entry name" value="Adenylosuccinate_synth_dom1"/>
</dbReference>
<dbReference type="Proteomes" id="UP000008387">
    <property type="component" value="Chromosome"/>
</dbReference>
<accession>F8KQ13</accession>
<feature type="binding site" evidence="8">
    <location>
        <position position="12"/>
    </location>
    <ligand>
        <name>Mg(2+)</name>
        <dbReference type="ChEBI" id="CHEBI:18420"/>
    </ligand>
</feature>
<evidence type="ECO:0000313" key="12">
    <source>
        <dbReference type="Proteomes" id="UP000008387"/>
    </source>
</evidence>
<dbReference type="InterPro" id="IPR027417">
    <property type="entry name" value="P-loop_NTPase"/>
</dbReference>